<gene>
    <name evidence="2" type="ORF">G2W53_029742</name>
</gene>
<dbReference type="Proteomes" id="UP000634136">
    <property type="component" value="Unassembled WGS sequence"/>
</dbReference>
<protein>
    <submittedName>
        <fullName evidence="2">Uncharacterized protein</fullName>
    </submittedName>
</protein>
<proteinExistence type="predicted"/>
<organism evidence="2 3">
    <name type="scientific">Senna tora</name>
    <dbReference type="NCBI Taxonomy" id="362788"/>
    <lineage>
        <taxon>Eukaryota</taxon>
        <taxon>Viridiplantae</taxon>
        <taxon>Streptophyta</taxon>
        <taxon>Embryophyta</taxon>
        <taxon>Tracheophyta</taxon>
        <taxon>Spermatophyta</taxon>
        <taxon>Magnoliopsida</taxon>
        <taxon>eudicotyledons</taxon>
        <taxon>Gunneridae</taxon>
        <taxon>Pentapetalae</taxon>
        <taxon>rosids</taxon>
        <taxon>fabids</taxon>
        <taxon>Fabales</taxon>
        <taxon>Fabaceae</taxon>
        <taxon>Caesalpinioideae</taxon>
        <taxon>Cassia clade</taxon>
        <taxon>Senna</taxon>
    </lineage>
</organism>
<name>A0A834T642_9FABA</name>
<feature type="region of interest" description="Disordered" evidence="1">
    <location>
        <begin position="294"/>
        <end position="321"/>
    </location>
</feature>
<feature type="region of interest" description="Disordered" evidence="1">
    <location>
        <begin position="41"/>
        <end position="61"/>
    </location>
</feature>
<evidence type="ECO:0000256" key="1">
    <source>
        <dbReference type="SAM" id="MobiDB-lite"/>
    </source>
</evidence>
<feature type="compositionally biased region" description="Basic and acidic residues" evidence="1">
    <location>
        <begin position="241"/>
        <end position="252"/>
    </location>
</feature>
<evidence type="ECO:0000313" key="2">
    <source>
        <dbReference type="EMBL" id="KAF7815773.1"/>
    </source>
</evidence>
<reference evidence="2" key="1">
    <citation type="submission" date="2020-09" db="EMBL/GenBank/DDBJ databases">
        <title>Genome-Enabled Discovery of Anthraquinone Biosynthesis in Senna tora.</title>
        <authorList>
            <person name="Kang S.-H."/>
            <person name="Pandey R.P."/>
            <person name="Lee C.-M."/>
            <person name="Sim J.-S."/>
            <person name="Jeong J.-T."/>
            <person name="Choi B.-S."/>
            <person name="Jung M."/>
            <person name="Ginzburg D."/>
            <person name="Zhao K."/>
            <person name="Won S.Y."/>
            <person name="Oh T.-J."/>
            <person name="Yu Y."/>
            <person name="Kim N.-H."/>
            <person name="Lee O.R."/>
            <person name="Lee T.-H."/>
            <person name="Bashyal P."/>
            <person name="Kim T.-S."/>
            <person name="Lee W.-H."/>
            <person name="Kawkins C."/>
            <person name="Kim C.-K."/>
            <person name="Kim J.S."/>
            <person name="Ahn B.O."/>
            <person name="Rhee S.Y."/>
            <person name="Sohng J.K."/>
        </authorList>
    </citation>
    <scope>NUCLEOTIDE SEQUENCE</scope>
    <source>
        <tissue evidence="2">Leaf</tissue>
    </source>
</reference>
<dbReference type="EMBL" id="JAAIUW010000009">
    <property type="protein sequence ID" value="KAF7815773.1"/>
    <property type="molecule type" value="Genomic_DNA"/>
</dbReference>
<sequence>MSEAEIPYTIAVGNEVQFDEIMLEIENPPTIISTTNEPVAAANEVQQSEATAEENKVQQSEATAQENKVYIYIYIYSYFLISVTEYPPGWLCEARRRKNGVVDRKSDDSEACIDAAEKEPVLTEETADEVAAEEQTVLVKETDLHNVPIQYDDQNVELPSNSGSNVQHEAHQNLPLQNVEPIPKQHSKKVKVASTSESNVQKKAGLTPKEHSKKAKVASISESNVQKKDGKNLLLETTDDLTPKEHSKKNVESNKSSGVEKLYTNKIKIYRKSEEDKTEQEIAAEKAVAEAWSNLMHLPHNNHDHSPKGPDGGDAPSSSVV</sequence>
<feature type="region of interest" description="Disordered" evidence="1">
    <location>
        <begin position="176"/>
        <end position="257"/>
    </location>
</feature>
<keyword evidence="3" id="KW-1185">Reference proteome</keyword>
<comment type="caution">
    <text evidence="2">The sequence shown here is derived from an EMBL/GenBank/DDBJ whole genome shotgun (WGS) entry which is preliminary data.</text>
</comment>
<evidence type="ECO:0000313" key="3">
    <source>
        <dbReference type="Proteomes" id="UP000634136"/>
    </source>
</evidence>
<dbReference type="AlphaFoldDB" id="A0A834T642"/>
<accession>A0A834T642</accession>